<feature type="transmembrane region" description="Helical" evidence="9">
    <location>
        <begin position="439"/>
        <end position="459"/>
    </location>
</feature>
<feature type="transmembrane region" description="Helical" evidence="9">
    <location>
        <begin position="341"/>
        <end position="361"/>
    </location>
</feature>
<dbReference type="PANTHER" id="PTHR32063:SF11">
    <property type="entry name" value="CATION OR DRUG EFFLUX SYSTEM PROTEIN"/>
    <property type="match status" value="1"/>
</dbReference>
<keyword evidence="4" id="KW-1003">Cell membrane</keyword>
<evidence type="ECO:0000313" key="11">
    <source>
        <dbReference type="Proteomes" id="UP000229044"/>
    </source>
</evidence>
<protein>
    <recommendedName>
        <fullName evidence="9">Efflux pump membrane transporter</fullName>
    </recommendedName>
</protein>
<dbReference type="Gene3D" id="3.30.70.1320">
    <property type="entry name" value="Multidrug efflux transporter AcrB pore domain like"/>
    <property type="match status" value="1"/>
</dbReference>
<feature type="transmembrane region" description="Helical" evidence="9">
    <location>
        <begin position="395"/>
        <end position="418"/>
    </location>
</feature>
<dbReference type="SUPFAM" id="SSF82714">
    <property type="entry name" value="Multidrug efflux transporter AcrB TolC docking domain, DN and DC subdomains"/>
    <property type="match status" value="2"/>
</dbReference>
<dbReference type="Gene3D" id="1.20.1640.10">
    <property type="entry name" value="Multidrug efflux transporter AcrB transmembrane domain"/>
    <property type="match status" value="2"/>
</dbReference>
<dbReference type="OrthoDB" id="9757904at2"/>
<dbReference type="PANTHER" id="PTHR32063">
    <property type="match status" value="1"/>
</dbReference>
<dbReference type="FunFam" id="1.20.1640.10:FF:000001">
    <property type="entry name" value="Efflux pump membrane transporter"/>
    <property type="match status" value="1"/>
</dbReference>
<dbReference type="PRINTS" id="PR00702">
    <property type="entry name" value="ACRIFLAVINRP"/>
</dbReference>
<dbReference type="Gene3D" id="3.30.70.1430">
    <property type="entry name" value="Multidrug efflux transporter AcrB pore domain"/>
    <property type="match status" value="2"/>
</dbReference>
<evidence type="ECO:0000256" key="3">
    <source>
        <dbReference type="ARBA" id="ARBA00022448"/>
    </source>
</evidence>
<evidence type="ECO:0000256" key="5">
    <source>
        <dbReference type="ARBA" id="ARBA00022519"/>
    </source>
</evidence>
<dbReference type="GO" id="GO:0005886">
    <property type="term" value="C:plasma membrane"/>
    <property type="evidence" value="ECO:0007669"/>
    <property type="project" value="UniProtKB-SubCell"/>
</dbReference>
<feature type="transmembrane region" description="Helical" evidence="9">
    <location>
        <begin position="930"/>
        <end position="954"/>
    </location>
</feature>
<dbReference type="RefSeq" id="WP_099618450.1">
    <property type="nucleotide sequence ID" value="NZ_KZ319340.1"/>
</dbReference>
<dbReference type="GO" id="GO:0015562">
    <property type="term" value="F:efflux transmembrane transporter activity"/>
    <property type="evidence" value="ECO:0007669"/>
    <property type="project" value="InterPro"/>
</dbReference>
<keyword evidence="11" id="KW-1185">Reference proteome</keyword>
<evidence type="ECO:0000256" key="4">
    <source>
        <dbReference type="ARBA" id="ARBA00022475"/>
    </source>
</evidence>
<feature type="transmembrane region" description="Helical" evidence="9">
    <location>
        <begin position="979"/>
        <end position="1001"/>
    </location>
</feature>
<dbReference type="Gene3D" id="3.30.2090.10">
    <property type="entry name" value="Multidrug efflux transporter AcrB TolC docking domain, DN and DC subdomains"/>
    <property type="match status" value="2"/>
</dbReference>
<sequence>MNVSRFFVDRPIFAAVLSIIIFAIGLISIPNLPVSEYPEVVPPSVVVRTVYPGANPKEIAETVATPLEEAVSGVEDMMYFKSVAGSDGVLQMTVTFRPGTDAEEATVRVQNRVSQALARLPEEVRRQGVTTQKQSPTFLMVVHLTSPNGTYDTLYLRNYARLHVRDRLARIGGVGDAQIFGGGDYAMRAWLDPERIAARGLTASDVVRAMREQNVQVSAGQIGAEPVPDSDFLTLINAQGRLETVEEFGDIVLKRGDNGELLKLDDVARLEMGAGDYTLRSQLDGKDAVAIGIFQSPGANALNIRDEVIATMDEMATRFPEGVAYEAVYDTTIFVSDSIKAVVATLLEAVLLVVLVVTLFLQTWRASIIPLLAVPVSVIGTFGALYLLGYSINTLTLFGLVLAIGIVVDDAIVVVENVERNIEDGRSPLAAAHQAMKEVSGPIIAIGLVLCAVFIPMAFLSGVTGQFYRQFAVTIAISTVISTINSLTLSPALAAMLLKPHGGPKDRLQRTIDVLFGWLFRPFNRFFNASAENYQGGVSRSLRRRGAVFVVYALLLTGTGLMFKAVPPGFIPIQDKLYLIAGVKLPEGASLERTDQLLQQVTSIAMETEGVANAVAFPGLNALQFTNTSNTGVVFFPLKPFDERSLSAAEINARISQQIAGLKEGFAFSFMPPPILGLGNGSGYQLFIEDRGNLGYGALQNAVYQFQGAIAQTPGMGYPISSYQANVPQLDAEVDRLKAKAQGVPLTELFDTLQTYLGSTYVNDFNRFGRTWQVIAQADAPYRDSVEDIARLRTRNEQGEMVPIGSMVDIRQSFGPDPVLRYNGYPAADLAGEADPRVLSSAQAMDTLTALADKTLPAGMAFEWTDLSYQQATQGNAALVVFPLAILLVFLVLAALYESWTLPLAVILIVPMCMLSALIGVWFGGGDNNIFVQVGLVVLIGLACKNAILIVEFARELELQGRSIVEAALEACRLRLRPIIMTSITFTAAVVPLVLATGAGAEIRQALGTAVFAGMIGVTLFGLFLTPVFYVALRKLSGSHRLKSHHTSTLICDDDQGEAALPGGSHA</sequence>
<proteinExistence type="inferred from homology"/>
<comment type="caution">
    <text evidence="10">The sequence shown here is derived from an EMBL/GenBank/DDBJ whole genome shotgun (WGS) entry which is preliminary data.</text>
</comment>
<feature type="transmembrane region" description="Helical" evidence="9">
    <location>
        <begin position="904"/>
        <end position="924"/>
    </location>
</feature>
<name>A0A2G1VF46_9GAMM</name>
<dbReference type="InterPro" id="IPR001036">
    <property type="entry name" value="Acrflvin-R"/>
</dbReference>
<dbReference type="SUPFAM" id="SSF82693">
    <property type="entry name" value="Multidrug efflux transporter AcrB pore domain, PN1, PN2, PC1 and PC2 subdomains"/>
    <property type="match status" value="3"/>
</dbReference>
<keyword evidence="5 9" id="KW-0997">Cell inner membrane</keyword>
<dbReference type="FunFam" id="3.30.70.1430:FF:000001">
    <property type="entry name" value="Efflux pump membrane transporter"/>
    <property type="match status" value="1"/>
</dbReference>
<keyword evidence="7 9" id="KW-1133">Transmembrane helix</keyword>
<keyword evidence="3 9" id="KW-0813">Transport</keyword>
<feature type="transmembrane region" description="Helical" evidence="9">
    <location>
        <begin position="12"/>
        <end position="32"/>
    </location>
</feature>
<feature type="transmembrane region" description="Helical" evidence="9">
    <location>
        <begin position="368"/>
        <end position="389"/>
    </location>
</feature>
<dbReference type="NCBIfam" id="TIGR00915">
    <property type="entry name" value="2A0602"/>
    <property type="match status" value="1"/>
</dbReference>
<keyword evidence="6 9" id="KW-0812">Transmembrane</keyword>
<accession>A0A2G1VF46</accession>
<dbReference type="NCBIfam" id="NF000282">
    <property type="entry name" value="RND_permease_1"/>
    <property type="match status" value="1"/>
</dbReference>
<reference evidence="10 11" key="1">
    <citation type="submission" date="2017-09" db="EMBL/GenBank/DDBJ databases">
        <title>The draft genome sequences of Marinobacter guineae M3B.</title>
        <authorList>
            <person name="Cao J."/>
        </authorList>
    </citation>
    <scope>NUCLEOTIDE SEQUENCE [LARGE SCALE GENOMIC DNA]</scope>
    <source>
        <strain evidence="10 11">M3B</strain>
    </source>
</reference>
<evidence type="ECO:0000256" key="6">
    <source>
        <dbReference type="ARBA" id="ARBA00022692"/>
    </source>
</evidence>
<dbReference type="Gene3D" id="3.30.70.1440">
    <property type="entry name" value="Multidrug efflux transporter AcrB pore domain"/>
    <property type="match status" value="1"/>
</dbReference>
<dbReference type="GO" id="GO:0009636">
    <property type="term" value="P:response to toxic substance"/>
    <property type="evidence" value="ECO:0007669"/>
    <property type="project" value="UniProtKB-ARBA"/>
</dbReference>
<evidence type="ECO:0000256" key="7">
    <source>
        <dbReference type="ARBA" id="ARBA00022989"/>
    </source>
</evidence>
<evidence type="ECO:0000256" key="9">
    <source>
        <dbReference type="RuleBase" id="RU364070"/>
    </source>
</evidence>
<dbReference type="SUPFAM" id="SSF82866">
    <property type="entry name" value="Multidrug efflux transporter AcrB transmembrane domain"/>
    <property type="match status" value="2"/>
</dbReference>
<feature type="transmembrane region" description="Helical" evidence="9">
    <location>
        <begin position="471"/>
        <end position="498"/>
    </location>
</feature>
<dbReference type="InterPro" id="IPR027463">
    <property type="entry name" value="AcrB_DN_DC_subdom"/>
</dbReference>
<evidence type="ECO:0000256" key="1">
    <source>
        <dbReference type="ARBA" id="ARBA00004429"/>
    </source>
</evidence>
<comment type="similarity">
    <text evidence="2 9">Belongs to the resistance-nodulation-cell division (RND) (TC 2.A.6) family.</text>
</comment>
<organism evidence="10 11">
    <name type="scientific">Marinobacter guineae</name>
    <dbReference type="NCBI Taxonomy" id="432303"/>
    <lineage>
        <taxon>Bacteria</taxon>
        <taxon>Pseudomonadati</taxon>
        <taxon>Pseudomonadota</taxon>
        <taxon>Gammaproteobacteria</taxon>
        <taxon>Pseudomonadales</taxon>
        <taxon>Marinobacteraceae</taxon>
        <taxon>Marinobacter</taxon>
    </lineage>
</organism>
<evidence type="ECO:0000256" key="8">
    <source>
        <dbReference type="ARBA" id="ARBA00023136"/>
    </source>
</evidence>
<gene>
    <name evidence="10" type="ORF">CLH62_12385</name>
</gene>
<evidence type="ECO:0000313" key="10">
    <source>
        <dbReference type="EMBL" id="PHQ25139.1"/>
    </source>
</evidence>
<comment type="subcellular location">
    <subcellularLocation>
        <location evidence="1 9">Cell inner membrane</location>
        <topology evidence="1 9">Multi-pass membrane protein</topology>
    </subcellularLocation>
</comment>
<keyword evidence="8 9" id="KW-0472">Membrane</keyword>
<dbReference type="InterPro" id="IPR004764">
    <property type="entry name" value="MdtF-like"/>
</dbReference>
<dbReference type="Pfam" id="PF00873">
    <property type="entry name" value="ACR_tran"/>
    <property type="match status" value="1"/>
</dbReference>
<dbReference type="GO" id="GO:0042910">
    <property type="term" value="F:xenobiotic transmembrane transporter activity"/>
    <property type="evidence" value="ECO:0007669"/>
    <property type="project" value="TreeGrafter"/>
</dbReference>
<feature type="transmembrane region" description="Helical" evidence="9">
    <location>
        <begin position="547"/>
        <end position="566"/>
    </location>
</feature>
<feature type="transmembrane region" description="Helical" evidence="9">
    <location>
        <begin position="877"/>
        <end position="897"/>
    </location>
</feature>
<feature type="transmembrane region" description="Helical" evidence="9">
    <location>
        <begin position="1007"/>
        <end position="1033"/>
    </location>
</feature>
<dbReference type="Proteomes" id="UP000229044">
    <property type="component" value="Unassembled WGS sequence"/>
</dbReference>
<evidence type="ECO:0000256" key="2">
    <source>
        <dbReference type="ARBA" id="ARBA00010942"/>
    </source>
</evidence>
<dbReference type="EMBL" id="NTFI01000003">
    <property type="protein sequence ID" value="PHQ25139.1"/>
    <property type="molecule type" value="Genomic_DNA"/>
</dbReference>
<dbReference type="AlphaFoldDB" id="A0A2G1VF46"/>